<dbReference type="GeneID" id="105429937"/>
<dbReference type="PROSITE" id="PS50102">
    <property type="entry name" value="RRM"/>
    <property type="match status" value="2"/>
</dbReference>
<accession>A0A6I9X9X9</accession>
<dbReference type="InterPro" id="IPR012677">
    <property type="entry name" value="Nucleotide-bd_a/b_plait_sf"/>
</dbReference>
<evidence type="ECO:0000256" key="1">
    <source>
        <dbReference type="ARBA" id="ARBA00022884"/>
    </source>
</evidence>
<reference evidence="6" key="1">
    <citation type="submission" date="2025-08" db="UniProtKB">
        <authorList>
            <consortium name="RefSeq"/>
        </authorList>
    </citation>
    <scope>IDENTIFICATION</scope>
</reference>
<feature type="region of interest" description="Disordered" evidence="3">
    <location>
        <begin position="322"/>
        <end position="361"/>
    </location>
</feature>
<feature type="region of interest" description="Disordered" evidence="3">
    <location>
        <begin position="9"/>
        <end position="41"/>
    </location>
</feature>
<keyword evidence="1 2" id="KW-0694">RNA-binding</keyword>
<dbReference type="OrthoDB" id="3800936at2759"/>
<feature type="compositionally biased region" description="Polar residues" evidence="3">
    <location>
        <begin position="322"/>
        <end position="347"/>
    </location>
</feature>
<dbReference type="SUPFAM" id="SSF54928">
    <property type="entry name" value="RNA-binding domain, RBD"/>
    <property type="match status" value="1"/>
</dbReference>
<dbReference type="Pfam" id="PF00076">
    <property type="entry name" value="RRM_1"/>
    <property type="match status" value="1"/>
</dbReference>
<dbReference type="InterPro" id="IPR035979">
    <property type="entry name" value="RBD_domain_sf"/>
</dbReference>
<dbReference type="AlphaFoldDB" id="A0A6I9X9X9"/>
<dbReference type="PANTHER" id="PTHR21245">
    <property type="entry name" value="HETEROGENEOUS NUCLEAR RIBONUCLEOPROTEIN"/>
    <property type="match status" value="1"/>
</dbReference>
<feature type="domain" description="RRM" evidence="4">
    <location>
        <begin position="137"/>
        <end position="215"/>
    </location>
</feature>
<evidence type="ECO:0000313" key="5">
    <source>
        <dbReference type="Proteomes" id="UP000504615"/>
    </source>
</evidence>
<dbReference type="GO" id="GO:0003723">
    <property type="term" value="F:RNA binding"/>
    <property type="evidence" value="ECO:0007669"/>
    <property type="project" value="UniProtKB-UniRule"/>
</dbReference>
<protein>
    <submittedName>
        <fullName evidence="6">Probable RNA-binding protein 46 isoform X2</fullName>
    </submittedName>
</protein>
<evidence type="ECO:0000256" key="3">
    <source>
        <dbReference type="SAM" id="MobiDB-lite"/>
    </source>
</evidence>
<dbReference type="Gene3D" id="3.30.70.330">
    <property type="match status" value="2"/>
</dbReference>
<keyword evidence="5" id="KW-1185">Reference proteome</keyword>
<organism evidence="5 6">
    <name type="scientific">Pogonomyrmex barbatus</name>
    <name type="common">red harvester ant</name>
    <dbReference type="NCBI Taxonomy" id="144034"/>
    <lineage>
        <taxon>Eukaryota</taxon>
        <taxon>Metazoa</taxon>
        <taxon>Ecdysozoa</taxon>
        <taxon>Arthropoda</taxon>
        <taxon>Hexapoda</taxon>
        <taxon>Insecta</taxon>
        <taxon>Pterygota</taxon>
        <taxon>Neoptera</taxon>
        <taxon>Endopterygota</taxon>
        <taxon>Hymenoptera</taxon>
        <taxon>Apocrita</taxon>
        <taxon>Aculeata</taxon>
        <taxon>Formicoidea</taxon>
        <taxon>Formicidae</taxon>
        <taxon>Myrmicinae</taxon>
        <taxon>Pogonomyrmex</taxon>
    </lineage>
</organism>
<gene>
    <name evidence="6" type="primary">LOC105429937</name>
</gene>
<proteinExistence type="predicted"/>
<sequence length="677" mass="77299">MRISYIFMEGNKTRDNRKGNSRRRGGRKEEKREFRKMKNTRSEEVAQWPQFPMTDVENIAGIMQQETSLNLENFENGGENNSKSSLMCPALRRQLETHRNVLRLLHEYKLASTQINGQRILSIQPFRWSGPTPGIECEIFVGRIPKTIYEDTLYPLFKMVGEVFQIRLMVDMAELTRGYCFIMYTNPEDAARAITELDQYEISPGRKIRVLASVNKCKLYIGPLPWHIASEEVVRVIYASAWDIEYVSIYRFPNYNAAYAIVSFKSHRNAALARRKLRPERLFKCNDVHVEWARVDWNPSNVYEDRGTVDDKGDVQITRKYLQQSKKGTSSPSSIPSTQNDLNQGNRKQMPPICPPNDGNDHCQDADLPIVKSTNHRCNITRYSTMAMSVMNNCLLDDEKKSPMVITDINDNVQSSLDGHFQDKGLQLKKDANGFPNFDMWKSNLPTLPNSPTNSSGPKVYESLKKMPNESPRDFENSTELITDQPPQTSFFRYQCPNDSNASNYSSSDCSTSKMAEKNRPVAAVRYQNHSATPCYVLLQPPVYLYSSKDVITYSQSPVIPSRDDYDRPYWCNEQIIQGSMDSSPIQVGSEKLGDCELWHKTILPKAENGDAMSHLMNPATSYYVQNYAPNVVLNFTPICNPSESVSSCLVPLDVTNNNDEKRPRPILKQAIARVKL</sequence>
<evidence type="ECO:0000256" key="2">
    <source>
        <dbReference type="PROSITE-ProRule" id="PRU00176"/>
    </source>
</evidence>
<dbReference type="InterPro" id="IPR000504">
    <property type="entry name" value="RRM_dom"/>
</dbReference>
<name>A0A6I9X9X9_9HYME</name>
<evidence type="ECO:0000313" key="6">
    <source>
        <dbReference type="RefSeq" id="XP_011641501.1"/>
    </source>
</evidence>
<feature type="domain" description="RRM" evidence="4">
    <location>
        <begin position="217"/>
        <end position="295"/>
    </location>
</feature>
<dbReference type="Proteomes" id="UP000504615">
    <property type="component" value="Unplaced"/>
</dbReference>
<dbReference type="SMART" id="SM00360">
    <property type="entry name" value="RRM"/>
    <property type="match status" value="2"/>
</dbReference>
<evidence type="ECO:0000259" key="4">
    <source>
        <dbReference type="PROSITE" id="PS50102"/>
    </source>
</evidence>
<dbReference type="RefSeq" id="XP_011641501.1">
    <property type="nucleotide sequence ID" value="XM_011643199.1"/>
</dbReference>